<organism evidence="1 2">
    <name type="scientific">Limosilactobacillus pontis</name>
    <dbReference type="NCBI Taxonomy" id="35787"/>
    <lineage>
        <taxon>Bacteria</taxon>
        <taxon>Bacillati</taxon>
        <taxon>Bacillota</taxon>
        <taxon>Bacilli</taxon>
        <taxon>Lactobacillales</taxon>
        <taxon>Lactobacillaceae</taxon>
        <taxon>Limosilactobacillus</taxon>
    </lineage>
</organism>
<dbReference type="Pfam" id="PF05866">
    <property type="entry name" value="RusA"/>
    <property type="match status" value="1"/>
</dbReference>
<dbReference type="InterPro" id="IPR036614">
    <property type="entry name" value="RusA-like_sf"/>
</dbReference>
<dbReference type="SUPFAM" id="SSF103084">
    <property type="entry name" value="Holliday junction resolvase RusA"/>
    <property type="match status" value="1"/>
</dbReference>
<accession>A0ABU7SUR8</accession>
<gene>
    <name evidence="1" type="ORF">PS396_08460</name>
</gene>
<protein>
    <submittedName>
        <fullName evidence="1">RusA family crossover junction endodeoxyribonuclease</fullName>
    </submittedName>
</protein>
<dbReference type="Proteomes" id="UP001335665">
    <property type="component" value="Unassembled WGS sequence"/>
</dbReference>
<name>A0ABU7SUR8_9LACO</name>
<dbReference type="EMBL" id="JAQSFA010000026">
    <property type="protein sequence ID" value="MEE6701800.1"/>
    <property type="molecule type" value="Genomic_DNA"/>
</dbReference>
<keyword evidence="2" id="KW-1185">Reference proteome</keyword>
<evidence type="ECO:0000313" key="2">
    <source>
        <dbReference type="Proteomes" id="UP001335665"/>
    </source>
</evidence>
<dbReference type="RefSeq" id="WP_331191577.1">
    <property type="nucleotide sequence ID" value="NZ_JAQSEO010000006.1"/>
</dbReference>
<reference evidence="1 2" key="1">
    <citation type="submission" date="2023-02" db="EMBL/GenBank/DDBJ databases">
        <title>The predominant lactic acid bacteria and yeasts involved in the spontaneous fermentation of millet during the production of the traditional porridge Hausa koko in Ghana.</title>
        <authorList>
            <person name="Atter A."/>
            <person name="Diaz M."/>
        </authorList>
    </citation>
    <scope>NUCLEOTIDE SEQUENCE [LARGE SCALE GENOMIC DNA]</scope>
    <source>
        <strain evidence="1 2">FI11552</strain>
    </source>
</reference>
<comment type="caution">
    <text evidence="1">The sequence shown here is derived from an EMBL/GenBank/DDBJ whole genome shotgun (WGS) entry which is preliminary data.</text>
</comment>
<dbReference type="Gene3D" id="3.30.1330.70">
    <property type="entry name" value="Holliday junction resolvase RusA"/>
    <property type="match status" value="1"/>
</dbReference>
<evidence type="ECO:0000313" key="1">
    <source>
        <dbReference type="EMBL" id="MEE6701800.1"/>
    </source>
</evidence>
<dbReference type="InterPro" id="IPR008822">
    <property type="entry name" value="Endonuclease_RusA-like"/>
</dbReference>
<proteinExistence type="predicted"/>
<sequence>MIKLTFDFPPVAQARPRATRFGRGIRLYDLEPVHVYKKQLAESARFMYKGELLTGPLKVTIRFYREIQRSESKKRHRLKAQGAIRPTKKPDLDNYIKSTLDGLNGVLWTDDNEIVELHTGKYYSDQPRVEIEVEEEKEAEE</sequence>